<organism evidence="1 2">
    <name type="scientific">Kutzneria kofuensis</name>
    <dbReference type="NCBI Taxonomy" id="103725"/>
    <lineage>
        <taxon>Bacteria</taxon>
        <taxon>Bacillati</taxon>
        <taxon>Actinomycetota</taxon>
        <taxon>Actinomycetes</taxon>
        <taxon>Pseudonocardiales</taxon>
        <taxon>Pseudonocardiaceae</taxon>
        <taxon>Kutzneria</taxon>
    </lineage>
</organism>
<protein>
    <submittedName>
        <fullName evidence="1">Uncharacterized protein</fullName>
    </submittedName>
</protein>
<sequence length="111" mass="11211">METALDMDMASAACPSCKLIELQLPLLDGFYGDKAHLDAAMADFGTAVGTAAKLGTTAVSMSYGYPTDTDVEFGQNAPAHSCTAAEAALCFAGKGWDGPTGVGVPNGLAGF</sequence>
<dbReference type="EMBL" id="JACHIR010000001">
    <property type="protein sequence ID" value="MBB5889631.1"/>
    <property type="molecule type" value="Genomic_DNA"/>
</dbReference>
<dbReference type="AlphaFoldDB" id="A0A7W9KBS7"/>
<gene>
    <name evidence="1" type="ORF">BJ998_000827</name>
</gene>
<accession>A0A7W9KBS7</accession>
<comment type="caution">
    <text evidence="1">The sequence shown here is derived from an EMBL/GenBank/DDBJ whole genome shotgun (WGS) entry which is preliminary data.</text>
</comment>
<evidence type="ECO:0000313" key="2">
    <source>
        <dbReference type="Proteomes" id="UP000585638"/>
    </source>
</evidence>
<dbReference type="RefSeq" id="WP_184858610.1">
    <property type="nucleotide sequence ID" value="NZ_BAAAWY010000002.1"/>
</dbReference>
<evidence type="ECO:0000313" key="1">
    <source>
        <dbReference type="EMBL" id="MBB5889631.1"/>
    </source>
</evidence>
<dbReference type="Proteomes" id="UP000585638">
    <property type="component" value="Unassembled WGS sequence"/>
</dbReference>
<name>A0A7W9KBS7_9PSEU</name>
<reference evidence="1 2" key="1">
    <citation type="submission" date="2020-08" db="EMBL/GenBank/DDBJ databases">
        <title>Sequencing the genomes of 1000 actinobacteria strains.</title>
        <authorList>
            <person name="Klenk H.-P."/>
        </authorList>
    </citation>
    <scope>NUCLEOTIDE SEQUENCE [LARGE SCALE GENOMIC DNA]</scope>
    <source>
        <strain evidence="1 2">DSM 43851</strain>
    </source>
</reference>
<proteinExistence type="predicted"/>
<keyword evidence="2" id="KW-1185">Reference proteome</keyword>